<dbReference type="Proteomes" id="UP001163223">
    <property type="component" value="Chromosome"/>
</dbReference>
<gene>
    <name evidence="1" type="ORF">OXU80_03995</name>
</gene>
<accession>A0ACD4NRA1</accession>
<keyword evidence="2" id="KW-1185">Reference proteome</keyword>
<evidence type="ECO:0000313" key="2">
    <source>
        <dbReference type="Proteomes" id="UP001163223"/>
    </source>
</evidence>
<protein>
    <submittedName>
        <fullName evidence="1">NAD(P)-dependent oxidoreductase</fullName>
    </submittedName>
</protein>
<dbReference type="EMBL" id="CP113520">
    <property type="protein sequence ID" value="WAJ29408.1"/>
    <property type="molecule type" value="Genomic_DNA"/>
</dbReference>
<name>A0ACD4NRA1_9HYPH</name>
<evidence type="ECO:0000313" key="1">
    <source>
        <dbReference type="EMBL" id="WAJ29408.1"/>
    </source>
</evidence>
<organism evidence="1 2">
    <name type="scientific">Antarcticirhabdus aurantiaca</name>
    <dbReference type="NCBI Taxonomy" id="2606717"/>
    <lineage>
        <taxon>Bacteria</taxon>
        <taxon>Pseudomonadati</taxon>
        <taxon>Pseudomonadota</taxon>
        <taxon>Alphaproteobacteria</taxon>
        <taxon>Hyphomicrobiales</taxon>
        <taxon>Aurantimonadaceae</taxon>
        <taxon>Antarcticirhabdus</taxon>
    </lineage>
</organism>
<sequence>MAKVAFIGVGRMGSRMAFRLLDAGHEVRVFDPSPEAVAAVVEKGGVAASSPADASMDCTFVLSSLPTPDSLRTAIGGENGALSSLKAGATVIDFSTVDPTTTRDVAAACSAAGVAFMDAPVSGGVAGAASGNLIIMAGCDEATLDGARPILSSLAARIVHCGPIGSGQLTKLAHNLLTAINTVALGEVLAASVKAGASLPVLTEVLSGGLAGSKMLDYLPKTLFTQERPANFALDLMHKDISLCLSEFSDYPMPLGQAVRQIYNTARAEGLGKKDSTSVAEVFERLLKVDLRLSAAAS</sequence>
<reference evidence="1" key="1">
    <citation type="submission" date="2022-11" db="EMBL/GenBank/DDBJ databases">
        <title>beta-Carotene-producing bacterium, Jeongeuplla avenae sp. nov., alleviates the salt stress of Arabidopsis seedlings.</title>
        <authorList>
            <person name="Jiang L."/>
            <person name="Lee J."/>
        </authorList>
    </citation>
    <scope>NUCLEOTIDE SEQUENCE</scope>
    <source>
        <strain evidence="1">DY_R2A_6</strain>
    </source>
</reference>
<proteinExistence type="predicted"/>